<dbReference type="AlphaFoldDB" id="A0A132B5X7"/>
<dbReference type="EMBL" id="KQ947438">
    <property type="protein sequence ID" value="KUJ07810.1"/>
    <property type="molecule type" value="Genomic_DNA"/>
</dbReference>
<feature type="domain" description="EthD" evidence="2">
    <location>
        <begin position="11"/>
        <end position="117"/>
    </location>
</feature>
<proteinExistence type="inferred from homology"/>
<dbReference type="Pfam" id="PF07110">
    <property type="entry name" value="EthD"/>
    <property type="match status" value="1"/>
</dbReference>
<sequence length="177" mass="20278">MNINQSLIARHPSLTQEEFCEYWYTKHAPLVVPMFLYSGTQHYEQALLETDLSLQIHGPLTYTTPSASSDLEIQLHHFSGAAAILRRQPSSDNPSPTPKWVQDYYTEVVVIDERKFLVSEAANHYVRVPPETVNGDKKVIIQDGKCLIEVGDEVWKVWREYEARGGMEVEESKARED</sequence>
<dbReference type="Gene3D" id="3.30.70.100">
    <property type="match status" value="1"/>
</dbReference>
<name>A0A132B5X7_MOLSC</name>
<dbReference type="RefSeq" id="XP_018062165.1">
    <property type="nucleotide sequence ID" value="XM_018210173.1"/>
</dbReference>
<evidence type="ECO:0000313" key="3">
    <source>
        <dbReference type="EMBL" id="KUJ07810.1"/>
    </source>
</evidence>
<evidence type="ECO:0000259" key="2">
    <source>
        <dbReference type="Pfam" id="PF07110"/>
    </source>
</evidence>
<organism evidence="3 4">
    <name type="scientific">Mollisia scopiformis</name>
    <name type="common">Conifer needle endophyte fungus</name>
    <name type="synonym">Phialocephala scopiformis</name>
    <dbReference type="NCBI Taxonomy" id="149040"/>
    <lineage>
        <taxon>Eukaryota</taxon>
        <taxon>Fungi</taxon>
        <taxon>Dikarya</taxon>
        <taxon>Ascomycota</taxon>
        <taxon>Pezizomycotina</taxon>
        <taxon>Leotiomycetes</taxon>
        <taxon>Helotiales</taxon>
        <taxon>Mollisiaceae</taxon>
        <taxon>Mollisia</taxon>
    </lineage>
</organism>
<dbReference type="GO" id="GO:0016491">
    <property type="term" value="F:oxidoreductase activity"/>
    <property type="evidence" value="ECO:0007669"/>
    <property type="project" value="InterPro"/>
</dbReference>
<accession>A0A132B5X7</accession>
<dbReference type="OrthoDB" id="3183782at2759"/>
<dbReference type="GeneID" id="28819899"/>
<dbReference type="InterPro" id="IPR009799">
    <property type="entry name" value="EthD_dom"/>
</dbReference>
<protein>
    <recommendedName>
        <fullName evidence="2">EthD domain-containing protein</fullName>
    </recommendedName>
</protein>
<comment type="similarity">
    <text evidence="1">Belongs to the tpcK family.</text>
</comment>
<dbReference type="KEGG" id="psco:LY89DRAFT_600948"/>
<evidence type="ECO:0000256" key="1">
    <source>
        <dbReference type="ARBA" id="ARBA00005986"/>
    </source>
</evidence>
<keyword evidence="4" id="KW-1185">Reference proteome</keyword>
<reference evidence="3 4" key="1">
    <citation type="submission" date="2015-10" db="EMBL/GenBank/DDBJ databases">
        <title>Full genome of DAOMC 229536 Phialocephala scopiformis, a fungal endophyte of spruce producing the potent anti-insectan compound rugulosin.</title>
        <authorList>
            <consortium name="DOE Joint Genome Institute"/>
            <person name="Walker A.K."/>
            <person name="Frasz S.L."/>
            <person name="Seifert K.A."/>
            <person name="Miller J.D."/>
            <person name="Mondo S.J."/>
            <person name="Labutti K."/>
            <person name="Lipzen A."/>
            <person name="Dockter R."/>
            <person name="Kennedy M."/>
            <person name="Grigoriev I.V."/>
            <person name="Spatafora J.W."/>
        </authorList>
    </citation>
    <scope>NUCLEOTIDE SEQUENCE [LARGE SCALE GENOMIC DNA]</scope>
    <source>
        <strain evidence="3 4">CBS 120377</strain>
    </source>
</reference>
<dbReference type="InParanoid" id="A0A132B5X7"/>
<evidence type="ECO:0000313" key="4">
    <source>
        <dbReference type="Proteomes" id="UP000070700"/>
    </source>
</evidence>
<dbReference type="Proteomes" id="UP000070700">
    <property type="component" value="Unassembled WGS sequence"/>
</dbReference>
<gene>
    <name evidence="3" type="ORF">LY89DRAFT_600948</name>
</gene>